<keyword evidence="1" id="KW-0472">Membrane</keyword>
<keyword evidence="1" id="KW-1133">Transmembrane helix</keyword>
<feature type="transmembrane region" description="Helical" evidence="1">
    <location>
        <begin position="98"/>
        <end position="122"/>
    </location>
</feature>
<sequence length="254" mass="30054">MQRLILAILLSFFCFGKALPQQESAGDSIAEIKYDHTPGLQKTSFDEEQIEDYKEQPEFEYLNQTEEDSWWTRFKKWLNLKYNQLLEWLFGDYTPGGILQFLITVLPYLVLAAVLGFIFWLITKLDPGSSLLESPAESQVFLSEEEEIIQSKDISKLIEEAIENHQYRLAVRYYYLYNLKKLDAMGFISYQFQKTNEDYSGEIYAETVKQQFRKITRLYDFIWYGDFKVSETEFRLAEKGFVQMDNLLKKKANE</sequence>
<evidence type="ECO:0000313" key="3">
    <source>
        <dbReference type="Proteomes" id="UP001262889"/>
    </source>
</evidence>
<dbReference type="EMBL" id="JAVRHQ010000011">
    <property type="protein sequence ID" value="MDT0643221.1"/>
    <property type="molecule type" value="Genomic_DNA"/>
</dbReference>
<accession>A0ABU3CA63</accession>
<organism evidence="2 3">
    <name type="scientific">Autumnicola tepida</name>
    <dbReference type="NCBI Taxonomy" id="3075595"/>
    <lineage>
        <taxon>Bacteria</taxon>
        <taxon>Pseudomonadati</taxon>
        <taxon>Bacteroidota</taxon>
        <taxon>Flavobacteriia</taxon>
        <taxon>Flavobacteriales</taxon>
        <taxon>Flavobacteriaceae</taxon>
        <taxon>Autumnicola</taxon>
    </lineage>
</organism>
<protein>
    <submittedName>
        <fullName evidence="2">DUF4129 domain-containing protein</fullName>
    </submittedName>
</protein>
<reference evidence="2 3" key="1">
    <citation type="submission" date="2023-09" db="EMBL/GenBank/DDBJ databases">
        <authorList>
            <person name="Rey-Velasco X."/>
        </authorList>
    </citation>
    <scope>NUCLEOTIDE SEQUENCE [LARGE SCALE GENOMIC DNA]</scope>
    <source>
        <strain evidence="2 3">F363</strain>
    </source>
</reference>
<evidence type="ECO:0000313" key="2">
    <source>
        <dbReference type="EMBL" id="MDT0643221.1"/>
    </source>
</evidence>
<gene>
    <name evidence="2" type="ORF">RM553_10315</name>
</gene>
<keyword evidence="3" id="KW-1185">Reference proteome</keyword>
<name>A0ABU3CA63_9FLAO</name>
<comment type="caution">
    <text evidence="2">The sequence shown here is derived from an EMBL/GenBank/DDBJ whole genome shotgun (WGS) entry which is preliminary data.</text>
</comment>
<dbReference type="Proteomes" id="UP001262889">
    <property type="component" value="Unassembled WGS sequence"/>
</dbReference>
<dbReference type="RefSeq" id="WP_311534842.1">
    <property type="nucleotide sequence ID" value="NZ_JAVRHQ010000011.1"/>
</dbReference>
<evidence type="ECO:0000256" key="1">
    <source>
        <dbReference type="SAM" id="Phobius"/>
    </source>
</evidence>
<proteinExistence type="predicted"/>
<keyword evidence="1" id="KW-0812">Transmembrane</keyword>